<keyword evidence="1" id="KW-0732">Signal</keyword>
<dbReference type="EMBL" id="QGDO01000003">
    <property type="protein sequence ID" value="PWJ41865.1"/>
    <property type="molecule type" value="Genomic_DNA"/>
</dbReference>
<accession>A0A315Z8H3</accession>
<evidence type="ECO:0000256" key="1">
    <source>
        <dbReference type="SAM" id="SignalP"/>
    </source>
</evidence>
<feature type="chain" id="PRO_5016458405" description="LPP20 lipoprotein" evidence="1">
    <location>
        <begin position="29"/>
        <end position="176"/>
    </location>
</feature>
<gene>
    <name evidence="2" type="ORF">BC781_103115</name>
</gene>
<dbReference type="RefSeq" id="WP_109618276.1">
    <property type="nucleotide sequence ID" value="NZ_QGDO01000003.1"/>
</dbReference>
<feature type="signal peptide" evidence="1">
    <location>
        <begin position="1"/>
        <end position="28"/>
    </location>
</feature>
<name>A0A315Z8H3_SEDFL</name>
<sequence length="176" mass="20030">MRTNKQFNIRTFLLLALFIPFSFNVSFGHSDTQGKSPFRSNNYNSDNAFLRATGFGQKAILSASIGAADKDAKTQLQGLLTQKMNSINNSFFQIANSTEQEKAILNKLGKSIIKNIETQLIDRVEYYTDKDGYYKSWRAHQISKGEIIKKVNNSLILKSIDQQLKIKYISYLESNI</sequence>
<keyword evidence="3" id="KW-1185">Reference proteome</keyword>
<dbReference type="Proteomes" id="UP000245535">
    <property type="component" value="Unassembled WGS sequence"/>
</dbReference>
<protein>
    <recommendedName>
        <fullName evidence="4">LPP20 lipoprotein</fullName>
    </recommendedName>
</protein>
<evidence type="ECO:0000313" key="2">
    <source>
        <dbReference type="EMBL" id="PWJ41865.1"/>
    </source>
</evidence>
<comment type="caution">
    <text evidence="2">The sequence shown here is derived from an EMBL/GenBank/DDBJ whole genome shotgun (WGS) entry which is preliminary data.</text>
</comment>
<evidence type="ECO:0008006" key="4">
    <source>
        <dbReference type="Google" id="ProtNLM"/>
    </source>
</evidence>
<evidence type="ECO:0000313" key="3">
    <source>
        <dbReference type="Proteomes" id="UP000245535"/>
    </source>
</evidence>
<reference evidence="2 3" key="1">
    <citation type="submission" date="2018-03" db="EMBL/GenBank/DDBJ databases">
        <title>Genomic Encyclopedia of Archaeal and Bacterial Type Strains, Phase II (KMG-II): from individual species to whole genera.</title>
        <authorList>
            <person name="Goeker M."/>
        </authorList>
    </citation>
    <scope>NUCLEOTIDE SEQUENCE [LARGE SCALE GENOMIC DNA]</scope>
    <source>
        <strain evidence="2 3">DSM 28229</strain>
    </source>
</reference>
<dbReference type="AlphaFoldDB" id="A0A315Z8H3"/>
<organism evidence="2 3">
    <name type="scientific">Sediminitomix flava</name>
    <dbReference type="NCBI Taxonomy" id="379075"/>
    <lineage>
        <taxon>Bacteria</taxon>
        <taxon>Pseudomonadati</taxon>
        <taxon>Bacteroidota</taxon>
        <taxon>Cytophagia</taxon>
        <taxon>Cytophagales</taxon>
        <taxon>Flammeovirgaceae</taxon>
        <taxon>Sediminitomix</taxon>
    </lineage>
</organism>
<proteinExistence type="predicted"/>